<keyword evidence="3" id="KW-1185">Reference proteome</keyword>
<reference evidence="2" key="1">
    <citation type="submission" date="2022-08" db="EMBL/GenBank/DDBJ databases">
        <authorList>
            <consortium name="DOE Joint Genome Institute"/>
            <person name="Min B."/>
            <person name="Riley R."/>
            <person name="Sierra-Patev S."/>
            <person name="Naranjo-Ortiz M."/>
            <person name="Looney B."/>
            <person name="Konkel Z."/>
            <person name="Slot J.C."/>
            <person name="Sakamoto Y."/>
            <person name="Steenwyk J.L."/>
            <person name="Rokas A."/>
            <person name="Carro J."/>
            <person name="Camarero S."/>
            <person name="Ferreira P."/>
            <person name="Molpeceres G."/>
            <person name="Ruiz-Duenas F.J."/>
            <person name="Serrano A."/>
            <person name="Henrissat B."/>
            <person name="Drula E."/>
            <person name="Hughes K.W."/>
            <person name="Mata J.L."/>
            <person name="Ishikawa N.K."/>
            <person name="Vargas-Isla R."/>
            <person name="Ushijima S."/>
            <person name="Smith C.A."/>
            <person name="Ahrendt S."/>
            <person name="Andreopoulos W."/>
            <person name="He G."/>
            <person name="Labutti K."/>
            <person name="Lipzen A."/>
            <person name="Ng V."/>
            <person name="Sandor L."/>
            <person name="Barry K."/>
            <person name="Martinez A.T."/>
            <person name="Xiao Y."/>
            <person name="Gibbons J.G."/>
            <person name="Terashima K."/>
            <person name="Hibbett D.S."/>
            <person name="Grigoriev I.V."/>
        </authorList>
    </citation>
    <scope>NUCLEOTIDE SEQUENCE</scope>
    <source>
        <strain evidence="2">TFB9207</strain>
    </source>
</reference>
<dbReference type="AlphaFoldDB" id="A0AA38UEH3"/>
<proteinExistence type="predicted"/>
<feature type="domain" description="DUF6589" evidence="1">
    <location>
        <begin position="280"/>
        <end position="726"/>
    </location>
</feature>
<dbReference type="Pfam" id="PF20231">
    <property type="entry name" value="DUF6589"/>
    <property type="match status" value="1"/>
</dbReference>
<name>A0AA38UEH3_9AGAR</name>
<protein>
    <recommendedName>
        <fullName evidence="1">DUF6589 domain-containing protein</fullName>
    </recommendedName>
</protein>
<gene>
    <name evidence="2" type="ORF">F5878DRAFT_543819</name>
</gene>
<comment type="caution">
    <text evidence="2">The sequence shown here is derived from an EMBL/GenBank/DDBJ whole genome shotgun (WGS) entry which is preliminary data.</text>
</comment>
<dbReference type="Proteomes" id="UP001163846">
    <property type="component" value="Unassembled WGS sequence"/>
</dbReference>
<dbReference type="InterPro" id="IPR046496">
    <property type="entry name" value="DUF6589"/>
</dbReference>
<sequence>MYHIFHTPSSSEKDNWTDEDQKSFESRAAVVSSFLQGRSTHTVADIVNLWIGHPYGTKEKDSEEMFSLASTRHYTTVRAVRPALTSFAVQVVQKQLRNQMREAVKPASGLHTFQPLLWGLLYDVASPGSHVERKNRPVETVTSTVISKLAFSHSENARLGPLQEGLFNFATNASHEKFQYDSHVGNTPSYPTVLKAMLGLSEKSAVVCRELGLDPGFWYFLSLDNVQNYIRRRTHRLGRENWMNLGMAGTMWVRTFKANFDAFDYEAKQKLIAACKLGEITTGKLLRLIDFDHEKRVFSYQWLWVLGQYDEKYSAHLKTRANELLRTTGQRQKLPDEPTLCLPLPTTSGSETRLEELLTLLLDFWKSSGQTADHFLKRMLPVQGDGLTFELLLKMMHHRQFHQSPFDSLKIMEPVLAPWHTMWTNDAHIVEKHIVDYASLDPSTLGNSASKIKRKLIKEQGKYNYHDTTDLMYLVADMRMLDCWRLLLTKVACEHSIDTSDCDDVFAVIEKLVDASKMPTTQEFENYATVLHEMYTTEKAIHCAAHGQEDFRIPCIPADSTVDACFNTASQPSPITGNNVLAQSKDLMRETIRSRELVWSIAEGDVGRAWEQLKTIMFSMSGSSHKKYAYYLLVFVIDLHFQSTPENREAVLSMLVASLTGMPGTHRPVDLLQEWLQRTLEAIVQHKGQEFGASFIRNHVARNLRELCVLKEEHLSAVGLAKQSKRRTKISADAEC</sequence>
<evidence type="ECO:0000259" key="1">
    <source>
        <dbReference type="Pfam" id="PF20231"/>
    </source>
</evidence>
<evidence type="ECO:0000313" key="2">
    <source>
        <dbReference type="EMBL" id="KAJ3835052.1"/>
    </source>
</evidence>
<evidence type="ECO:0000313" key="3">
    <source>
        <dbReference type="Proteomes" id="UP001163846"/>
    </source>
</evidence>
<accession>A0AA38UEH3</accession>
<dbReference type="EMBL" id="MU806452">
    <property type="protein sequence ID" value="KAJ3835052.1"/>
    <property type="molecule type" value="Genomic_DNA"/>
</dbReference>
<organism evidence="2 3">
    <name type="scientific">Lentinula raphanica</name>
    <dbReference type="NCBI Taxonomy" id="153919"/>
    <lineage>
        <taxon>Eukaryota</taxon>
        <taxon>Fungi</taxon>
        <taxon>Dikarya</taxon>
        <taxon>Basidiomycota</taxon>
        <taxon>Agaricomycotina</taxon>
        <taxon>Agaricomycetes</taxon>
        <taxon>Agaricomycetidae</taxon>
        <taxon>Agaricales</taxon>
        <taxon>Marasmiineae</taxon>
        <taxon>Omphalotaceae</taxon>
        <taxon>Lentinula</taxon>
    </lineage>
</organism>